<dbReference type="InterPro" id="IPR018607">
    <property type="entry name" value="Ctf8"/>
</dbReference>
<dbReference type="GO" id="GO:0031390">
    <property type="term" value="C:Ctf18 RFC-like complex"/>
    <property type="evidence" value="ECO:0007669"/>
    <property type="project" value="InterPro"/>
</dbReference>
<feature type="region of interest" description="Disordered" evidence="1">
    <location>
        <begin position="1"/>
        <end position="57"/>
    </location>
</feature>
<dbReference type="PANTHER" id="PTHR47475">
    <property type="entry name" value="CHROMOSOME TRANSMISSION FIDELITY PROTEIN 8"/>
    <property type="match status" value="1"/>
</dbReference>
<dbReference type="Pfam" id="PF09696">
    <property type="entry name" value="Ctf8"/>
    <property type="match status" value="1"/>
</dbReference>
<name>A0A1D1XTK7_9ARAE</name>
<dbReference type="EMBL" id="GDJX01022219">
    <property type="protein sequence ID" value="JAT45717.1"/>
    <property type="molecule type" value="Transcribed_RNA"/>
</dbReference>
<feature type="non-terminal residue" evidence="2">
    <location>
        <position position="1"/>
    </location>
</feature>
<dbReference type="PANTHER" id="PTHR47475:SF2">
    <property type="entry name" value="CHROMOSOME TRANSMISSION FIDELITY PROTEIN 8"/>
    <property type="match status" value="1"/>
</dbReference>
<dbReference type="GO" id="GO:0007064">
    <property type="term" value="P:mitotic sister chromatid cohesion"/>
    <property type="evidence" value="ECO:0007669"/>
    <property type="project" value="InterPro"/>
</dbReference>
<feature type="compositionally biased region" description="Basic residues" evidence="1">
    <location>
        <begin position="1"/>
        <end position="15"/>
    </location>
</feature>
<reference evidence="2" key="1">
    <citation type="submission" date="2015-07" db="EMBL/GenBank/DDBJ databases">
        <title>Transcriptome Assembly of Anthurium amnicola.</title>
        <authorList>
            <person name="Suzuki J."/>
        </authorList>
    </citation>
    <scope>NUCLEOTIDE SEQUENCE</scope>
</reference>
<evidence type="ECO:0000256" key="1">
    <source>
        <dbReference type="SAM" id="MobiDB-lite"/>
    </source>
</evidence>
<gene>
    <name evidence="2" type="primary">Chtf8</name>
    <name evidence="2" type="ORF">g.30179</name>
</gene>
<sequence>RTPRLRHFPPPHSRRREASNFPGPLPSIPHGTPCKREASFASRYGTQEPEEGGGPERDMQIQVRCSCGAGGCPDWAIVELQGVVEAHPSVGNQIQNLEIGRLCCTSQANYTLTVGYHELSGTKQALKKPLLVLRKTKEKGPDGADPPKTELQVIGVIRHRILFKTRPKALISKPQTKEKRTG</sequence>
<organism evidence="2">
    <name type="scientific">Anthurium amnicola</name>
    <dbReference type="NCBI Taxonomy" id="1678845"/>
    <lineage>
        <taxon>Eukaryota</taxon>
        <taxon>Viridiplantae</taxon>
        <taxon>Streptophyta</taxon>
        <taxon>Embryophyta</taxon>
        <taxon>Tracheophyta</taxon>
        <taxon>Spermatophyta</taxon>
        <taxon>Magnoliopsida</taxon>
        <taxon>Liliopsida</taxon>
        <taxon>Araceae</taxon>
        <taxon>Pothoideae</taxon>
        <taxon>Potheae</taxon>
        <taxon>Anthurium</taxon>
    </lineage>
</organism>
<protein>
    <submittedName>
        <fullName evidence="2">Chromosome transmission fidelity protein 8</fullName>
    </submittedName>
</protein>
<accession>A0A1D1XTK7</accession>
<evidence type="ECO:0000313" key="2">
    <source>
        <dbReference type="EMBL" id="JAT45717.1"/>
    </source>
</evidence>
<dbReference type="AlphaFoldDB" id="A0A1D1XTK7"/>
<proteinExistence type="predicted"/>